<reference evidence="3" key="2">
    <citation type="journal article" date="2017" name="Nat. Plants">
        <title>The Aegilops tauschii genome reveals multiple impacts of transposons.</title>
        <authorList>
            <person name="Zhao G."/>
            <person name="Zou C."/>
            <person name="Li K."/>
            <person name="Wang K."/>
            <person name="Li T."/>
            <person name="Gao L."/>
            <person name="Zhang X."/>
            <person name="Wang H."/>
            <person name="Yang Z."/>
            <person name="Liu X."/>
            <person name="Jiang W."/>
            <person name="Mao L."/>
            <person name="Kong X."/>
            <person name="Jiao Y."/>
            <person name="Jia J."/>
        </authorList>
    </citation>
    <scope>NUCLEOTIDE SEQUENCE [LARGE SCALE GENOMIC DNA]</scope>
    <source>
        <strain evidence="3">cv. AL8/78</strain>
    </source>
</reference>
<proteinExistence type="predicted"/>
<reference evidence="2" key="4">
    <citation type="submission" date="2019-03" db="UniProtKB">
        <authorList>
            <consortium name="EnsemblPlants"/>
        </authorList>
    </citation>
    <scope>IDENTIFICATION</scope>
</reference>
<feature type="transmembrane region" description="Helical" evidence="1">
    <location>
        <begin position="23"/>
        <end position="46"/>
    </location>
</feature>
<dbReference type="Proteomes" id="UP000015105">
    <property type="component" value="Chromosome 7D"/>
</dbReference>
<organism evidence="2 3">
    <name type="scientific">Aegilops tauschii subsp. strangulata</name>
    <name type="common">Goatgrass</name>
    <dbReference type="NCBI Taxonomy" id="200361"/>
    <lineage>
        <taxon>Eukaryota</taxon>
        <taxon>Viridiplantae</taxon>
        <taxon>Streptophyta</taxon>
        <taxon>Embryophyta</taxon>
        <taxon>Tracheophyta</taxon>
        <taxon>Spermatophyta</taxon>
        <taxon>Magnoliopsida</taxon>
        <taxon>Liliopsida</taxon>
        <taxon>Poales</taxon>
        <taxon>Poaceae</taxon>
        <taxon>BOP clade</taxon>
        <taxon>Pooideae</taxon>
        <taxon>Triticodae</taxon>
        <taxon>Triticeae</taxon>
        <taxon>Triticinae</taxon>
        <taxon>Aegilops</taxon>
    </lineage>
</organism>
<keyword evidence="1" id="KW-0812">Transmembrane</keyword>
<keyword evidence="1" id="KW-0472">Membrane</keyword>
<sequence length="81" mass="9162">MEESNRKRFSRINEDVRMVVDKVALLGWTTAGVVGAIGLALFYFYVFVKGVVEDVSGHSGDYVGPLQRLSVYYLVMAWREV</sequence>
<reference evidence="2" key="5">
    <citation type="journal article" date="2021" name="G3 (Bethesda)">
        <title>Aegilops tauschii genome assembly Aet v5.0 features greater sequence contiguity and improved annotation.</title>
        <authorList>
            <person name="Wang L."/>
            <person name="Zhu T."/>
            <person name="Rodriguez J.C."/>
            <person name="Deal K.R."/>
            <person name="Dubcovsky J."/>
            <person name="McGuire P.E."/>
            <person name="Lux T."/>
            <person name="Spannagl M."/>
            <person name="Mayer K.F.X."/>
            <person name="Baldrich P."/>
            <person name="Meyers B.C."/>
            <person name="Huo N."/>
            <person name="Gu Y.Q."/>
            <person name="Zhou H."/>
            <person name="Devos K.M."/>
            <person name="Bennetzen J.L."/>
            <person name="Unver T."/>
            <person name="Budak H."/>
            <person name="Gulick P.J."/>
            <person name="Galiba G."/>
            <person name="Kalapos B."/>
            <person name="Nelson D.R."/>
            <person name="Li P."/>
            <person name="You F.M."/>
            <person name="Luo M.C."/>
            <person name="Dvorak J."/>
        </authorList>
    </citation>
    <scope>NUCLEOTIDE SEQUENCE [LARGE SCALE GENOMIC DNA]</scope>
    <source>
        <strain evidence="2">cv. AL8/78</strain>
    </source>
</reference>
<dbReference type="Gramene" id="AET7Gv20028400.7">
    <property type="protein sequence ID" value="AET7Gv20028400.7"/>
    <property type="gene ID" value="AET7Gv20028400"/>
</dbReference>
<evidence type="ECO:0000256" key="1">
    <source>
        <dbReference type="SAM" id="Phobius"/>
    </source>
</evidence>
<name>A0A453QBW4_AEGTS</name>
<dbReference type="AlphaFoldDB" id="A0A453QBW4"/>
<keyword evidence="1" id="KW-1133">Transmembrane helix</keyword>
<dbReference type="EnsemblPlants" id="AET7Gv20028400.7">
    <property type="protein sequence ID" value="AET7Gv20028400.7"/>
    <property type="gene ID" value="AET7Gv20028400"/>
</dbReference>
<keyword evidence="3" id="KW-1185">Reference proteome</keyword>
<reference evidence="2" key="3">
    <citation type="journal article" date="2017" name="Nature">
        <title>Genome sequence of the progenitor of the wheat D genome Aegilops tauschii.</title>
        <authorList>
            <person name="Luo M.C."/>
            <person name="Gu Y.Q."/>
            <person name="Puiu D."/>
            <person name="Wang H."/>
            <person name="Twardziok S.O."/>
            <person name="Deal K.R."/>
            <person name="Huo N."/>
            <person name="Zhu T."/>
            <person name="Wang L."/>
            <person name="Wang Y."/>
            <person name="McGuire P.E."/>
            <person name="Liu S."/>
            <person name="Long H."/>
            <person name="Ramasamy R.K."/>
            <person name="Rodriguez J.C."/>
            <person name="Van S.L."/>
            <person name="Yuan L."/>
            <person name="Wang Z."/>
            <person name="Xia Z."/>
            <person name="Xiao L."/>
            <person name="Anderson O.D."/>
            <person name="Ouyang S."/>
            <person name="Liang Y."/>
            <person name="Zimin A.V."/>
            <person name="Pertea G."/>
            <person name="Qi P."/>
            <person name="Bennetzen J.L."/>
            <person name="Dai X."/>
            <person name="Dawson M.W."/>
            <person name="Muller H.G."/>
            <person name="Kugler K."/>
            <person name="Rivarola-Duarte L."/>
            <person name="Spannagl M."/>
            <person name="Mayer K.F.X."/>
            <person name="Lu F.H."/>
            <person name="Bevan M.W."/>
            <person name="Leroy P."/>
            <person name="Li P."/>
            <person name="You F.M."/>
            <person name="Sun Q."/>
            <person name="Liu Z."/>
            <person name="Lyons E."/>
            <person name="Wicker T."/>
            <person name="Salzberg S.L."/>
            <person name="Devos K.M."/>
            <person name="Dvorak J."/>
        </authorList>
    </citation>
    <scope>NUCLEOTIDE SEQUENCE [LARGE SCALE GENOMIC DNA]</scope>
    <source>
        <strain evidence="2">cv. AL8/78</strain>
    </source>
</reference>
<protein>
    <submittedName>
        <fullName evidence="2">Uncharacterized protein</fullName>
    </submittedName>
</protein>
<evidence type="ECO:0000313" key="2">
    <source>
        <dbReference type="EnsemblPlants" id="AET7Gv20028400.7"/>
    </source>
</evidence>
<reference evidence="3" key="1">
    <citation type="journal article" date="2014" name="Science">
        <title>Ancient hybridizations among the ancestral genomes of bread wheat.</title>
        <authorList>
            <consortium name="International Wheat Genome Sequencing Consortium,"/>
            <person name="Marcussen T."/>
            <person name="Sandve S.R."/>
            <person name="Heier L."/>
            <person name="Spannagl M."/>
            <person name="Pfeifer M."/>
            <person name="Jakobsen K.S."/>
            <person name="Wulff B.B."/>
            <person name="Steuernagel B."/>
            <person name="Mayer K.F."/>
            <person name="Olsen O.A."/>
        </authorList>
    </citation>
    <scope>NUCLEOTIDE SEQUENCE [LARGE SCALE GENOMIC DNA]</scope>
    <source>
        <strain evidence="3">cv. AL8/78</strain>
    </source>
</reference>
<accession>A0A453QBW4</accession>
<evidence type="ECO:0000313" key="3">
    <source>
        <dbReference type="Proteomes" id="UP000015105"/>
    </source>
</evidence>